<gene>
    <name evidence="3" type="ORF">FHS27_005744</name>
</gene>
<evidence type="ECO:0000313" key="4">
    <source>
        <dbReference type="Proteomes" id="UP000536179"/>
    </source>
</evidence>
<sequence length="239" mass="27374">MIRVFALALVAATVSFTGSSANAQVFSRFGFSTRPVQSVDRHYDNSRHSYHSGRHHDSQVHHASVAELDRYADQLAEVARHLHDDAHQLSQDYEHSYSIERTVVKLERLQEHMHQILHNAANSRYASSSLIAHVASDMNSVRSLLLTLYRELQHQGYDGALQCDYVAINHMRQVITDEALPLLQRMELTLYGSTHHRDVHDIHDVHSSHRYPVNNHHSTNSTRRRSSTRLSLPGFSIQF</sequence>
<feature type="region of interest" description="Disordered" evidence="1">
    <location>
        <begin position="40"/>
        <end position="61"/>
    </location>
</feature>
<dbReference type="EMBL" id="JACHXU010000028">
    <property type="protein sequence ID" value="MBB3209899.1"/>
    <property type="molecule type" value="Genomic_DNA"/>
</dbReference>
<evidence type="ECO:0000256" key="1">
    <source>
        <dbReference type="SAM" id="MobiDB-lite"/>
    </source>
</evidence>
<reference evidence="3 4" key="1">
    <citation type="submission" date="2020-08" db="EMBL/GenBank/DDBJ databases">
        <title>Genomic Encyclopedia of Type Strains, Phase III (KMG-III): the genomes of soil and plant-associated and newly described type strains.</title>
        <authorList>
            <person name="Whitman W."/>
        </authorList>
    </citation>
    <scope>NUCLEOTIDE SEQUENCE [LARGE SCALE GENOMIC DNA]</scope>
    <source>
        <strain evidence="3 4">CECT 8075</strain>
    </source>
</reference>
<dbReference type="RefSeq" id="WP_184308854.1">
    <property type="nucleotide sequence ID" value="NZ_JACHXU010000028.1"/>
</dbReference>
<accession>A0A7W5E524</accession>
<protein>
    <recommendedName>
        <fullName evidence="5">Secreted protein</fullName>
    </recommendedName>
</protein>
<comment type="caution">
    <text evidence="3">The sequence shown here is derived from an EMBL/GenBank/DDBJ whole genome shotgun (WGS) entry which is preliminary data.</text>
</comment>
<organism evidence="3 4">
    <name type="scientific">Aporhodopirellula rubra</name>
    <dbReference type="NCBI Taxonomy" id="980271"/>
    <lineage>
        <taxon>Bacteria</taxon>
        <taxon>Pseudomonadati</taxon>
        <taxon>Planctomycetota</taxon>
        <taxon>Planctomycetia</taxon>
        <taxon>Pirellulales</taxon>
        <taxon>Pirellulaceae</taxon>
        <taxon>Aporhodopirellula</taxon>
    </lineage>
</organism>
<evidence type="ECO:0008006" key="5">
    <source>
        <dbReference type="Google" id="ProtNLM"/>
    </source>
</evidence>
<feature type="chain" id="PRO_5030953711" description="Secreted protein" evidence="2">
    <location>
        <begin position="24"/>
        <end position="239"/>
    </location>
</feature>
<dbReference type="Proteomes" id="UP000536179">
    <property type="component" value="Unassembled WGS sequence"/>
</dbReference>
<name>A0A7W5E524_9BACT</name>
<dbReference type="AlphaFoldDB" id="A0A7W5E524"/>
<feature type="region of interest" description="Disordered" evidence="1">
    <location>
        <begin position="208"/>
        <end position="239"/>
    </location>
</feature>
<evidence type="ECO:0000313" key="3">
    <source>
        <dbReference type="EMBL" id="MBB3209899.1"/>
    </source>
</evidence>
<keyword evidence="4" id="KW-1185">Reference proteome</keyword>
<proteinExistence type="predicted"/>
<feature type="signal peptide" evidence="2">
    <location>
        <begin position="1"/>
        <end position="23"/>
    </location>
</feature>
<keyword evidence="2" id="KW-0732">Signal</keyword>
<evidence type="ECO:0000256" key="2">
    <source>
        <dbReference type="SAM" id="SignalP"/>
    </source>
</evidence>